<evidence type="ECO:0000313" key="3">
    <source>
        <dbReference type="EMBL" id="MBR7827622.1"/>
    </source>
</evidence>
<dbReference type="PANTHER" id="PTHR48081">
    <property type="entry name" value="AB HYDROLASE SUPERFAMILY PROTEIN C4A8.06C"/>
    <property type="match status" value="1"/>
</dbReference>
<dbReference type="EMBL" id="JAGSOH010000038">
    <property type="protein sequence ID" value="MBR7827622.1"/>
    <property type="molecule type" value="Genomic_DNA"/>
</dbReference>
<evidence type="ECO:0000256" key="1">
    <source>
        <dbReference type="ARBA" id="ARBA00022801"/>
    </source>
</evidence>
<proteinExistence type="predicted"/>
<dbReference type="InterPro" id="IPR049492">
    <property type="entry name" value="BD-FAE-like_dom"/>
</dbReference>
<accession>A0A941IJ92</accession>
<keyword evidence="1 3" id="KW-0378">Hydrolase</keyword>
<dbReference type="RefSeq" id="WP_212518762.1">
    <property type="nucleotide sequence ID" value="NZ_JAGSOH010000038.1"/>
</dbReference>
<dbReference type="Gene3D" id="3.40.50.1820">
    <property type="entry name" value="alpha/beta hydrolase"/>
    <property type="match status" value="1"/>
</dbReference>
<keyword evidence="4" id="KW-1185">Reference proteome</keyword>
<dbReference type="GO" id="GO:0016787">
    <property type="term" value="F:hydrolase activity"/>
    <property type="evidence" value="ECO:0007669"/>
    <property type="project" value="UniProtKB-KW"/>
</dbReference>
<evidence type="ECO:0000259" key="2">
    <source>
        <dbReference type="Pfam" id="PF20434"/>
    </source>
</evidence>
<feature type="domain" description="BD-FAE-like" evidence="2">
    <location>
        <begin position="25"/>
        <end position="210"/>
    </location>
</feature>
<dbReference type="SUPFAM" id="SSF53474">
    <property type="entry name" value="alpha/beta-Hydrolases"/>
    <property type="match status" value="1"/>
</dbReference>
<dbReference type="InterPro" id="IPR050300">
    <property type="entry name" value="GDXG_lipolytic_enzyme"/>
</dbReference>
<evidence type="ECO:0000313" key="4">
    <source>
        <dbReference type="Proteomes" id="UP000676325"/>
    </source>
</evidence>
<gene>
    <name evidence="3" type="ORF">KDK95_14990</name>
</gene>
<name>A0A941IJ92_9ACTN</name>
<dbReference type="PANTHER" id="PTHR48081:SF33">
    <property type="entry name" value="KYNURENINE FORMAMIDASE"/>
    <property type="match status" value="1"/>
</dbReference>
<reference evidence="3" key="1">
    <citation type="submission" date="2021-04" db="EMBL/GenBank/DDBJ databases">
        <title>Genome based classification of Actinospica acidithermotolerans sp. nov., an actinobacterium isolated from an Indonesian hot spring.</title>
        <authorList>
            <person name="Kusuma A.B."/>
            <person name="Putra K.E."/>
            <person name="Nafisah S."/>
            <person name="Loh J."/>
            <person name="Nouioui I."/>
            <person name="Goodfellow M."/>
        </authorList>
    </citation>
    <scope>NUCLEOTIDE SEQUENCE</scope>
    <source>
        <strain evidence="3">MGRD01-02</strain>
    </source>
</reference>
<comment type="caution">
    <text evidence="3">The sequence shown here is derived from an EMBL/GenBank/DDBJ whole genome shotgun (WGS) entry which is preliminary data.</text>
</comment>
<organism evidence="3 4">
    <name type="scientific">Actinospica acidithermotolerans</name>
    <dbReference type="NCBI Taxonomy" id="2828514"/>
    <lineage>
        <taxon>Bacteria</taxon>
        <taxon>Bacillati</taxon>
        <taxon>Actinomycetota</taxon>
        <taxon>Actinomycetes</taxon>
        <taxon>Catenulisporales</taxon>
        <taxon>Actinospicaceae</taxon>
        <taxon>Actinospica</taxon>
    </lineage>
</organism>
<dbReference type="InterPro" id="IPR029058">
    <property type="entry name" value="AB_hydrolase_fold"/>
</dbReference>
<sequence>MRNSSERAIGSQIAYGDHPSQFVEIHRPARGGGGPGPVVVLIHGGFWRLPWDRTLMDPLARDLVERGYTAVYVEYRKLGEDGGGWPGTCEDVAAALRAAASGLDIGRLALVGHSAGGHLALWAAHHAPAPVRLVVSQAGVSDLRAAARARLDAGADRLPAAEEFMGGEPADVPDYALASPIELLPLGPAVHQLVVHGDADDRVPFRQGVDYVAAARAAGDSAELAAFTGMGHFELIDPAHESWLRTVAELDRRLGGDPGA</sequence>
<protein>
    <submittedName>
        <fullName evidence="3">Alpha/beta hydrolase</fullName>
    </submittedName>
</protein>
<dbReference type="Pfam" id="PF20434">
    <property type="entry name" value="BD-FAE"/>
    <property type="match status" value="1"/>
</dbReference>
<dbReference type="AlphaFoldDB" id="A0A941IJ92"/>
<dbReference type="Proteomes" id="UP000676325">
    <property type="component" value="Unassembled WGS sequence"/>
</dbReference>